<organism evidence="3 4">
    <name type="scientific">Wickerhamiella sorbophila</name>
    <dbReference type="NCBI Taxonomy" id="45607"/>
    <lineage>
        <taxon>Eukaryota</taxon>
        <taxon>Fungi</taxon>
        <taxon>Dikarya</taxon>
        <taxon>Ascomycota</taxon>
        <taxon>Saccharomycotina</taxon>
        <taxon>Dipodascomycetes</taxon>
        <taxon>Dipodascales</taxon>
        <taxon>Trichomonascaceae</taxon>
        <taxon>Wickerhamiella</taxon>
    </lineage>
</organism>
<dbReference type="AlphaFoldDB" id="A0A2T0FNP7"/>
<accession>A0A2T0FNP7</accession>
<keyword evidence="1" id="KW-0833">Ubl conjugation pathway</keyword>
<comment type="caution">
    <text evidence="3">The sequence shown here is derived from an EMBL/GenBank/DDBJ whole genome shotgun (WGS) entry which is preliminary data.</text>
</comment>
<name>A0A2T0FNP7_9ASCO</name>
<dbReference type="Gene3D" id="3.10.110.10">
    <property type="entry name" value="Ubiquitin Conjugating Enzyme"/>
    <property type="match status" value="1"/>
</dbReference>
<protein>
    <submittedName>
        <fullName evidence="3">Ubiquitin-conjugating enzyme variant MMS2</fullName>
    </submittedName>
</protein>
<dbReference type="PROSITE" id="PS50127">
    <property type="entry name" value="UBC_2"/>
    <property type="match status" value="1"/>
</dbReference>
<dbReference type="RefSeq" id="XP_024666561.1">
    <property type="nucleotide sequence ID" value="XM_024810793.1"/>
</dbReference>
<dbReference type="STRING" id="45607.A0A2T0FNP7"/>
<reference evidence="3 4" key="1">
    <citation type="submission" date="2017-04" db="EMBL/GenBank/DDBJ databases">
        <title>Genome sequencing of [Candida] sorbophila.</title>
        <authorList>
            <person name="Ahn J.O."/>
        </authorList>
    </citation>
    <scope>NUCLEOTIDE SEQUENCE [LARGE SCALE GENOMIC DNA]</scope>
    <source>
        <strain evidence="3 4">DS02</strain>
    </source>
</reference>
<dbReference type="GO" id="GO:0006301">
    <property type="term" value="P:DNA damage tolerance"/>
    <property type="evidence" value="ECO:0007669"/>
    <property type="project" value="UniProtKB-ARBA"/>
</dbReference>
<feature type="domain" description="UBC core" evidence="2">
    <location>
        <begin position="6"/>
        <end position="138"/>
    </location>
</feature>
<dbReference type="OrthoDB" id="6508832at2759"/>
<keyword evidence="4" id="KW-1185">Reference proteome</keyword>
<dbReference type="GeneID" id="36517984"/>
<sequence length="138" mass="15392">MTATIPRSFRLLEELEKGEKGQGSEACSLGLADSNDINMTMWNGTMLGPIRSIHENRIYSLTLEAGSDYPQKPPKVKFLTRINASCVDDQGNVISSQVPCLANWKPEYTMEHVLLDIRREVGSPANRKLPQPEEGTLF</sequence>
<evidence type="ECO:0000313" key="3">
    <source>
        <dbReference type="EMBL" id="PRT56616.1"/>
    </source>
</evidence>
<evidence type="ECO:0000256" key="1">
    <source>
        <dbReference type="ARBA" id="ARBA00022786"/>
    </source>
</evidence>
<evidence type="ECO:0000313" key="4">
    <source>
        <dbReference type="Proteomes" id="UP000238350"/>
    </source>
</evidence>
<dbReference type="SMART" id="SM00212">
    <property type="entry name" value="UBCc"/>
    <property type="match status" value="1"/>
</dbReference>
<gene>
    <name evidence="3" type="ORF">B9G98_04236</name>
</gene>
<dbReference type="InterPro" id="IPR000608">
    <property type="entry name" value="UBC"/>
</dbReference>
<dbReference type="InterPro" id="IPR016135">
    <property type="entry name" value="UBQ-conjugating_enzyme/RWD"/>
</dbReference>
<dbReference type="SUPFAM" id="SSF54495">
    <property type="entry name" value="UBC-like"/>
    <property type="match status" value="1"/>
</dbReference>
<dbReference type="Proteomes" id="UP000238350">
    <property type="component" value="Unassembled WGS sequence"/>
</dbReference>
<dbReference type="Pfam" id="PF00179">
    <property type="entry name" value="UQ_con"/>
    <property type="match status" value="1"/>
</dbReference>
<dbReference type="CDD" id="cd23807">
    <property type="entry name" value="UEV_UBE2V"/>
    <property type="match status" value="1"/>
</dbReference>
<evidence type="ECO:0000259" key="2">
    <source>
        <dbReference type="PROSITE" id="PS50127"/>
    </source>
</evidence>
<dbReference type="PANTHER" id="PTHR24068">
    <property type="entry name" value="UBIQUITIN-CONJUGATING ENZYME E2"/>
    <property type="match status" value="1"/>
</dbReference>
<proteinExistence type="predicted"/>
<dbReference type="EMBL" id="NDIQ01000022">
    <property type="protein sequence ID" value="PRT56616.1"/>
    <property type="molecule type" value="Genomic_DNA"/>
</dbReference>
<dbReference type="FunFam" id="3.10.110.10:FF:000026">
    <property type="entry name" value="Ubiquitin-conjugating enzyme E2 variant"/>
    <property type="match status" value="1"/>
</dbReference>